<keyword evidence="1" id="KW-0472">Membrane</keyword>
<feature type="transmembrane region" description="Helical" evidence="1">
    <location>
        <begin position="232"/>
        <end position="249"/>
    </location>
</feature>
<feature type="transmembrane region" description="Helical" evidence="1">
    <location>
        <begin position="63"/>
        <end position="86"/>
    </location>
</feature>
<keyword evidence="1" id="KW-1133">Transmembrane helix</keyword>
<keyword evidence="3" id="KW-1185">Reference proteome</keyword>
<dbReference type="RefSeq" id="WP_059138203.1">
    <property type="nucleotide sequence ID" value="NZ_LMBR01000008.1"/>
</dbReference>
<gene>
    <name evidence="2" type="ORF">ASB62_00870</name>
</gene>
<keyword evidence="1" id="KW-0812">Transmembrane</keyword>
<dbReference type="OrthoDB" id="820796at2"/>
<feature type="transmembrane region" description="Helical" evidence="1">
    <location>
        <begin position="201"/>
        <end position="220"/>
    </location>
</feature>
<sequence length="294" mass="32536">MIGFFRRVVAVYDSLEHFWEHKRTERAAANLLIAVFLGSLALIELARQGWLPETVAALLPKSHFYAISVAFSMLLGIEVFGLVFSLANSVSVSVGKQFEILSLILLRHSFKEFIYFNEPLVWEQASKPVLHILSNAGGGLLIFFLLGVYYRLQRHRVITQTAIATAEFIASKKIVSLLLLLIVSCIGVLQGYYFLSGQAAYDFFSIFYTVLVFSDVLLVLISLRYSSSYPILFRNSGFAVATVVIRLALTAPPYINVLLGVGAMVFAIGITVAYNRFEKTAQPSAGTAECPLSN</sequence>
<organism evidence="2 3">
    <name type="scientific">Chlorobium limicola</name>
    <dbReference type="NCBI Taxonomy" id="1092"/>
    <lineage>
        <taxon>Bacteria</taxon>
        <taxon>Pseudomonadati</taxon>
        <taxon>Chlorobiota</taxon>
        <taxon>Chlorobiia</taxon>
        <taxon>Chlorobiales</taxon>
        <taxon>Chlorobiaceae</taxon>
        <taxon>Chlorobium/Pelodictyon group</taxon>
        <taxon>Chlorobium</taxon>
    </lineage>
</organism>
<dbReference type="EMBL" id="LMBR01000008">
    <property type="protein sequence ID" value="KUL32947.1"/>
    <property type="molecule type" value="Genomic_DNA"/>
</dbReference>
<feature type="transmembrane region" description="Helical" evidence="1">
    <location>
        <begin position="128"/>
        <end position="150"/>
    </location>
</feature>
<dbReference type="Proteomes" id="UP000053937">
    <property type="component" value="Unassembled WGS sequence"/>
</dbReference>
<reference evidence="2 3" key="1">
    <citation type="submission" date="2015-10" db="EMBL/GenBank/DDBJ databases">
        <title>Draft Genome Sequence of Chlorobium limicola strain Frasassi Growing under Artificial Lighting in the Frasassi Cave System.</title>
        <authorList>
            <person name="Mansor M."/>
            <person name="Macalady J."/>
        </authorList>
    </citation>
    <scope>NUCLEOTIDE SEQUENCE [LARGE SCALE GENOMIC DNA]</scope>
    <source>
        <strain evidence="2 3">Frasassi</strain>
    </source>
</reference>
<feature type="transmembrane region" description="Helical" evidence="1">
    <location>
        <begin position="174"/>
        <end position="195"/>
    </location>
</feature>
<accession>A0A117MS75</accession>
<name>A0A117MS75_CHLLI</name>
<comment type="caution">
    <text evidence="2">The sequence shown here is derived from an EMBL/GenBank/DDBJ whole genome shotgun (WGS) entry which is preliminary data.</text>
</comment>
<protein>
    <submittedName>
        <fullName evidence="2">Uncharacterized protein</fullName>
    </submittedName>
</protein>
<evidence type="ECO:0000256" key="1">
    <source>
        <dbReference type="SAM" id="Phobius"/>
    </source>
</evidence>
<feature type="transmembrane region" description="Helical" evidence="1">
    <location>
        <begin position="255"/>
        <end position="274"/>
    </location>
</feature>
<proteinExistence type="predicted"/>
<dbReference type="AlphaFoldDB" id="A0A117MS75"/>
<evidence type="ECO:0000313" key="3">
    <source>
        <dbReference type="Proteomes" id="UP000053937"/>
    </source>
</evidence>
<evidence type="ECO:0000313" key="2">
    <source>
        <dbReference type="EMBL" id="KUL32947.1"/>
    </source>
</evidence>